<name>A0ABU6RUA0_9FABA</name>
<sequence>GKRSCLLRVRSSQGNDDVDVETTAELGTIKFLRYHSNNEKFTQSVLSKRFDPNRPYEFPIAMLGRGEQSVQTYSPCRRRIYRAPAKSFLTPKYSPLSKSWMGRGDVEMNECEEKGESEPEEEKEKSKETSDTQPMSASIKSKFLKFLTTRQQPMCSSSGSSPSINSRNPSHTSGFSSSTRSFHSSHLSRVWSSSSAPSQ</sequence>
<keyword evidence="3" id="KW-1185">Reference proteome</keyword>
<protein>
    <submittedName>
        <fullName evidence="2">Uncharacterized protein</fullName>
    </submittedName>
</protein>
<evidence type="ECO:0000256" key="1">
    <source>
        <dbReference type="SAM" id="MobiDB-lite"/>
    </source>
</evidence>
<feature type="region of interest" description="Disordered" evidence="1">
    <location>
        <begin position="108"/>
        <end position="199"/>
    </location>
</feature>
<evidence type="ECO:0000313" key="3">
    <source>
        <dbReference type="Proteomes" id="UP001341840"/>
    </source>
</evidence>
<feature type="non-terminal residue" evidence="2">
    <location>
        <position position="1"/>
    </location>
</feature>
<feature type="compositionally biased region" description="Basic and acidic residues" evidence="1">
    <location>
        <begin position="111"/>
        <end position="130"/>
    </location>
</feature>
<organism evidence="2 3">
    <name type="scientific">Stylosanthes scabra</name>
    <dbReference type="NCBI Taxonomy" id="79078"/>
    <lineage>
        <taxon>Eukaryota</taxon>
        <taxon>Viridiplantae</taxon>
        <taxon>Streptophyta</taxon>
        <taxon>Embryophyta</taxon>
        <taxon>Tracheophyta</taxon>
        <taxon>Spermatophyta</taxon>
        <taxon>Magnoliopsida</taxon>
        <taxon>eudicotyledons</taxon>
        <taxon>Gunneridae</taxon>
        <taxon>Pentapetalae</taxon>
        <taxon>rosids</taxon>
        <taxon>fabids</taxon>
        <taxon>Fabales</taxon>
        <taxon>Fabaceae</taxon>
        <taxon>Papilionoideae</taxon>
        <taxon>50 kb inversion clade</taxon>
        <taxon>dalbergioids sensu lato</taxon>
        <taxon>Dalbergieae</taxon>
        <taxon>Pterocarpus clade</taxon>
        <taxon>Stylosanthes</taxon>
    </lineage>
</organism>
<dbReference type="Proteomes" id="UP001341840">
    <property type="component" value="Unassembled WGS sequence"/>
</dbReference>
<comment type="caution">
    <text evidence="2">The sequence shown here is derived from an EMBL/GenBank/DDBJ whole genome shotgun (WGS) entry which is preliminary data.</text>
</comment>
<accession>A0ABU6RUA0</accession>
<evidence type="ECO:0000313" key="2">
    <source>
        <dbReference type="EMBL" id="MED6127592.1"/>
    </source>
</evidence>
<dbReference type="EMBL" id="JASCZI010031885">
    <property type="protein sequence ID" value="MED6127592.1"/>
    <property type="molecule type" value="Genomic_DNA"/>
</dbReference>
<proteinExistence type="predicted"/>
<feature type="compositionally biased region" description="Low complexity" evidence="1">
    <location>
        <begin position="156"/>
        <end position="199"/>
    </location>
</feature>
<reference evidence="2 3" key="1">
    <citation type="journal article" date="2023" name="Plants (Basel)">
        <title>Bridging the Gap: Combining Genomics and Transcriptomics Approaches to Understand Stylosanthes scabra, an Orphan Legume from the Brazilian Caatinga.</title>
        <authorList>
            <person name="Ferreira-Neto J.R.C."/>
            <person name="da Silva M.D."/>
            <person name="Binneck E."/>
            <person name="de Melo N.F."/>
            <person name="da Silva R.H."/>
            <person name="de Melo A.L.T.M."/>
            <person name="Pandolfi V."/>
            <person name="Bustamante F.O."/>
            <person name="Brasileiro-Vidal A.C."/>
            <person name="Benko-Iseppon A.M."/>
        </authorList>
    </citation>
    <scope>NUCLEOTIDE SEQUENCE [LARGE SCALE GENOMIC DNA]</scope>
    <source>
        <tissue evidence="2">Leaves</tissue>
    </source>
</reference>
<gene>
    <name evidence="2" type="ORF">PIB30_089503</name>
</gene>